<feature type="domain" description="Aminotransferase-like plant mobile" evidence="1">
    <location>
        <begin position="3"/>
        <end position="78"/>
    </location>
</feature>
<evidence type="ECO:0000259" key="1">
    <source>
        <dbReference type="Pfam" id="PF10536"/>
    </source>
</evidence>
<comment type="caution">
    <text evidence="2">The sequence shown here is derived from an EMBL/GenBank/DDBJ whole genome shotgun (WGS) entry which is preliminary data.</text>
</comment>
<gene>
    <name evidence="2" type="ORF">Gotri_026961</name>
</gene>
<dbReference type="AlphaFoldDB" id="A0A7J9FPV3"/>
<proteinExistence type="predicted"/>
<reference evidence="2 3" key="1">
    <citation type="journal article" date="2019" name="Genome Biol. Evol.">
        <title>Insights into the evolution of the New World diploid cottons (Gossypium, subgenus Houzingenia) based on genome sequencing.</title>
        <authorList>
            <person name="Grover C.E."/>
            <person name="Arick M.A. 2nd"/>
            <person name="Thrash A."/>
            <person name="Conover J.L."/>
            <person name="Sanders W.S."/>
            <person name="Peterson D.G."/>
            <person name="Frelichowski J.E."/>
            <person name="Scheffler J.A."/>
            <person name="Scheffler B.E."/>
            <person name="Wendel J.F."/>
        </authorList>
    </citation>
    <scope>NUCLEOTIDE SEQUENCE [LARGE SCALE GENOMIC DNA]</scope>
    <source>
        <strain evidence="2">8</strain>
        <tissue evidence="2">Leaf</tissue>
    </source>
</reference>
<organism evidence="2 3">
    <name type="scientific">Gossypium trilobum</name>
    <dbReference type="NCBI Taxonomy" id="34281"/>
    <lineage>
        <taxon>Eukaryota</taxon>
        <taxon>Viridiplantae</taxon>
        <taxon>Streptophyta</taxon>
        <taxon>Embryophyta</taxon>
        <taxon>Tracheophyta</taxon>
        <taxon>Spermatophyta</taxon>
        <taxon>Magnoliopsida</taxon>
        <taxon>eudicotyledons</taxon>
        <taxon>Gunneridae</taxon>
        <taxon>Pentapetalae</taxon>
        <taxon>rosids</taxon>
        <taxon>malvids</taxon>
        <taxon>Malvales</taxon>
        <taxon>Malvaceae</taxon>
        <taxon>Malvoideae</taxon>
        <taxon>Gossypium</taxon>
    </lineage>
</organism>
<dbReference type="PANTHER" id="PTHR46033">
    <property type="entry name" value="PROTEIN MAIN-LIKE 2"/>
    <property type="match status" value="1"/>
</dbReference>
<dbReference type="Proteomes" id="UP000593568">
    <property type="component" value="Unassembled WGS sequence"/>
</dbReference>
<accession>A0A7J9FPV3</accession>
<feature type="non-terminal residue" evidence="2">
    <location>
        <position position="137"/>
    </location>
</feature>
<keyword evidence="3" id="KW-1185">Reference proteome</keyword>
<name>A0A7J9FPV3_9ROSI</name>
<dbReference type="EMBL" id="JABEZW010223786">
    <property type="protein sequence ID" value="MBA0786615.1"/>
    <property type="molecule type" value="Genomic_DNA"/>
</dbReference>
<evidence type="ECO:0000313" key="2">
    <source>
        <dbReference type="EMBL" id="MBA0786615.1"/>
    </source>
</evidence>
<sequence>RQCKLDPKIISALVERWRPKTHTFYLSCSECTITLEDVHLQLGLPVDGSVVTRFVQFANWGTLRNNFAKLAEDSTEEEKEQYAQVPLVVYATIEMHEADRVLRQFRFQQSIHVAPQELDDLHRIDLRQSDTNWSVFH</sequence>
<dbReference type="InterPro" id="IPR019557">
    <property type="entry name" value="AminoTfrase-like_pln_mobile"/>
</dbReference>
<dbReference type="PANTHER" id="PTHR46033:SF8">
    <property type="entry name" value="PROTEIN MAINTENANCE OF MERISTEMS-LIKE"/>
    <property type="match status" value="1"/>
</dbReference>
<evidence type="ECO:0000313" key="3">
    <source>
        <dbReference type="Proteomes" id="UP000593568"/>
    </source>
</evidence>
<dbReference type="Pfam" id="PF10536">
    <property type="entry name" value="PMD"/>
    <property type="match status" value="1"/>
</dbReference>
<protein>
    <recommendedName>
        <fullName evidence="1">Aminotransferase-like plant mobile domain-containing protein</fullName>
    </recommendedName>
</protein>
<dbReference type="GO" id="GO:0010073">
    <property type="term" value="P:meristem maintenance"/>
    <property type="evidence" value="ECO:0007669"/>
    <property type="project" value="InterPro"/>
</dbReference>
<dbReference type="InterPro" id="IPR044824">
    <property type="entry name" value="MAIN-like"/>
</dbReference>